<dbReference type="PANTHER" id="PTHR46509:SF1">
    <property type="entry name" value="PHOSPHOADENOSINE PHOSPHOSULFATE REDUCTASE"/>
    <property type="match status" value="1"/>
</dbReference>
<evidence type="ECO:0000256" key="5">
    <source>
        <dbReference type="SAM" id="MobiDB-lite"/>
    </source>
</evidence>
<dbReference type="GO" id="GO:0005737">
    <property type="term" value="C:cytoplasm"/>
    <property type="evidence" value="ECO:0007669"/>
    <property type="project" value="UniProtKB-SubCell"/>
</dbReference>
<dbReference type="PIRSF" id="PIRSF000857">
    <property type="entry name" value="PAPS_reductase"/>
    <property type="match status" value="1"/>
</dbReference>
<evidence type="ECO:0000313" key="7">
    <source>
        <dbReference type="EMBL" id="QDT14787.1"/>
    </source>
</evidence>
<feature type="domain" description="Phosphoadenosine phosphosulphate reductase" evidence="6">
    <location>
        <begin position="36"/>
        <end position="207"/>
    </location>
</feature>
<dbReference type="InterPro" id="IPR014729">
    <property type="entry name" value="Rossmann-like_a/b/a_fold"/>
</dbReference>
<dbReference type="EMBL" id="CP036265">
    <property type="protein sequence ID" value="QDT14787.1"/>
    <property type="molecule type" value="Genomic_DNA"/>
</dbReference>
<feature type="active site" description="Nucleophile; cysteine thiosulfonate intermediate" evidence="4">
    <location>
        <position position="229"/>
    </location>
</feature>
<dbReference type="NCBIfam" id="NF002537">
    <property type="entry name" value="PRK02090.1"/>
    <property type="match status" value="1"/>
</dbReference>
<dbReference type="EC" id="1.8.4.10" evidence="4"/>
<evidence type="ECO:0000256" key="1">
    <source>
        <dbReference type="ARBA" id="ARBA00009732"/>
    </source>
</evidence>
<feature type="binding site" evidence="4">
    <location>
        <position position="119"/>
    </location>
    <ligand>
        <name>[4Fe-4S] cluster</name>
        <dbReference type="ChEBI" id="CHEBI:49883"/>
    </ligand>
</feature>
<dbReference type="GO" id="GO:0046872">
    <property type="term" value="F:metal ion binding"/>
    <property type="evidence" value="ECO:0007669"/>
    <property type="project" value="UniProtKB-KW"/>
</dbReference>
<dbReference type="GO" id="GO:0070814">
    <property type="term" value="P:hydrogen sulfide biosynthetic process"/>
    <property type="evidence" value="ECO:0007669"/>
    <property type="project" value="UniProtKB-UniRule"/>
</dbReference>
<feature type="binding site" evidence="4">
    <location>
        <position position="118"/>
    </location>
    <ligand>
        <name>[4Fe-4S] cluster</name>
        <dbReference type="ChEBI" id="CHEBI:49883"/>
    </ligand>
</feature>
<dbReference type="SUPFAM" id="SSF52402">
    <property type="entry name" value="Adenine nucleotide alpha hydrolases-like"/>
    <property type="match status" value="1"/>
</dbReference>
<dbReference type="InterPro" id="IPR002500">
    <property type="entry name" value="PAPS_reduct_dom"/>
</dbReference>
<keyword evidence="4" id="KW-0408">Iron</keyword>
<protein>
    <recommendedName>
        <fullName evidence="4">Adenosine 5'-phosphosulfate reductase</fullName>
        <shortName evidence="4">APS reductase</shortName>
        <ecNumber evidence="4">1.8.4.10</ecNumber>
    </recommendedName>
    <alternativeName>
        <fullName evidence="4">5'-adenylylsulfate reductase</fullName>
    </alternativeName>
    <alternativeName>
        <fullName evidence="4">Thioredoxin-dependent 5'-adenylylsulfate reductase</fullName>
    </alternativeName>
</protein>
<keyword evidence="2 4" id="KW-0560">Oxidoreductase</keyword>
<keyword evidence="8" id="KW-1185">Reference proteome</keyword>
<comment type="cofactor">
    <cofactor evidence="4">
        <name>[4Fe-4S] cluster</name>
        <dbReference type="ChEBI" id="CHEBI:49883"/>
    </cofactor>
    <text evidence="4">Binds 1 [4Fe-4S] cluster per subunit.</text>
</comment>
<evidence type="ECO:0000256" key="2">
    <source>
        <dbReference type="ARBA" id="ARBA00023002"/>
    </source>
</evidence>
<dbReference type="AlphaFoldDB" id="A0A517P5Y8"/>
<feature type="region of interest" description="Disordered" evidence="5">
    <location>
        <begin position="141"/>
        <end position="161"/>
    </location>
</feature>
<dbReference type="RefSeq" id="WP_145357645.1">
    <property type="nucleotide sequence ID" value="NZ_CP036265.1"/>
</dbReference>
<keyword evidence="4" id="KW-0411">Iron-sulfur</keyword>
<gene>
    <name evidence="4 7" type="primary">cysH</name>
    <name evidence="7" type="ORF">CA12_08660</name>
</gene>
<dbReference type="GO" id="GO:0051539">
    <property type="term" value="F:4 iron, 4 sulfur cluster binding"/>
    <property type="evidence" value="ECO:0007669"/>
    <property type="project" value="UniProtKB-UniRule"/>
</dbReference>
<feature type="binding site" evidence="4">
    <location>
        <position position="201"/>
    </location>
    <ligand>
        <name>[4Fe-4S] cluster</name>
        <dbReference type="ChEBI" id="CHEBI:49883"/>
    </ligand>
</feature>
<dbReference type="Gene3D" id="3.40.50.620">
    <property type="entry name" value="HUPs"/>
    <property type="match status" value="1"/>
</dbReference>
<dbReference type="GO" id="GO:0004604">
    <property type="term" value="F:phosphoadenylyl-sulfate reductase (thioredoxin) activity"/>
    <property type="evidence" value="ECO:0007669"/>
    <property type="project" value="UniProtKB-UniRule"/>
</dbReference>
<comment type="similarity">
    <text evidence="1 4">Belongs to the PAPS reductase family. CysH subfamily.</text>
</comment>
<comment type="subcellular location">
    <subcellularLocation>
        <location evidence="4">Cytoplasm</location>
    </subcellularLocation>
</comment>
<dbReference type="HAMAP" id="MF_00063">
    <property type="entry name" value="CysH"/>
    <property type="match status" value="1"/>
</dbReference>
<dbReference type="PANTHER" id="PTHR46509">
    <property type="entry name" value="PHOSPHOADENOSINE PHOSPHOSULFATE REDUCTASE"/>
    <property type="match status" value="1"/>
</dbReference>
<dbReference type="OrthoDB" id="9772604at2"/>
<proteinExistence type="inferred from homology"/>
<sequence>MARLTLADLADLNAQFEHSDPRDLIRWAKDLFGDRLAALSSMQKTGCAVCHMLSTLDLDIPVLFVDTGVLFPETYAHRDLIAEEYGLTIRTLTPELTMEEQTNQLGVLYLTPEGQAECCRMRKSDPLLAVADQYDAMISSLRRSDGGPRGRTPVLSPDPETNTLRINPLVTMADEELAAYLKDNAIPTNPLHEQGYATIGCNRCTTPVLPGEPKRAGRWRHLGPWSQYCGINPTDMMPPEQLSVDLPEDLIDRVLGRATDFVI</sequence>
<dbReference type="KEGG" id="acaf:CA12_08660"/>
<evidence type="ECO:0000313" key="8">
    <source>
        <dbReference type="Proteomes" id="UP000318741"/>
    </source>
</evidence>
<evidence type="ECO:0000256" key="4">
    <source>
        <dbReference type="HAMAP-Rule" id="MF_00063"/>
    </source>
</evidence>
<comment type="function">
    <text evidence="4">Catalyzes the formation of sulfite from adenosine 5'-phosphosulfate (APS) using thioredoxin as an electron donor.</text>
</comment>
<accession>A0A517P5Y8</accession>
<keyword evidence="4" id="KW-0479">Metal-binding</keyword>
<dbReference type="Proteomes" id="UP000318741">
    <property type="component" value="Chromosome"/>
</dbReference>
<dbReference type="GO" id="GO:0043866">
    <property type="term" value="F:adenylyl-sulfate reductase (thioredoxin) activity"/>
    <property type="evidence" value="ECO:0007669"/>
    <property type="project" value="UniProtKB-EC"/>
</dbReference>
<feature type="binding site" evidence="4">
    <location>
        <position position="204"/>
    </location>
    <ligand>
        <name>[4Fe-4S] cluster</name>
        <dbReference type="ChEBI" id="CHEBI:49883"/>
    </ligand>
</feature>
<comment type="catalytic activity">
    <reaction evidence="4">
        <text>[thioredoxin]-disulfide + sulfite + AMP + 2 H(+) = adenosine 5'-phosphosulfate + [thioredoxin]-dithiol</text>
        <dbReference type="Rhea" id="RHEA:21976"/>
        <dbReference type="Rhea" id="RHEA-COMP:10698"/>
        <dbReference type="Rhea" id="RHEA-COMP:10700"/>
        <dbReference type="ChEBI" id="CHEBI:15378"/>
        <dbReference type="ChEBI" id="CHEBI:17359"/>
        <dbReference type="ChEBI" id="CHEBI:29950"/>
        <dbReference type="ChEBI" id="CHEBI:50058"/>
        <dbReference type="ChEBI" id="CHEBI:58243"/>
        <dbReference type="ChEBI" id="CHEBI:456215"/>
        <dbReference type="EC" id="1.8.4.10"/>
    </reaction>
</comment>
<organism evidence="7 8">
    <name type="scientific">Alienimonas californiensis</name>
    <dbReference type="NCBI Taxonomy" id="2527989"/>
    <lineage>
        <taxon>Bacteria</taxon>
        <taxon>Pseudomonadati</taxon>
        <taxon>Planctomycetota</taxon>
        <taxon>Planctomycetia</taxon>
        <taxon>Planctomycetales</taxon>
        <taxon>Planctomycetaceae</taxon>
        <taxon>Alienimonas</taxon>
    </lineage>
</organism>
<dbReference type="Pfam" id="PF01507">
    <property type="entry name" value="PAPS_reduct"/>
    <property type="match status" value="1"/>
</dbReference>
<evidence type="ECO:0000259" key="6">
    <source>
        <dbReference type="Pfam" id="PF01507"/>
    </source>
</evidence>
<evidence type="ECO:0000256" key="3">
    <source>
        <dbReference type="ARBA" id="ARBA00024327"/>
    </source>
</evidence>
<keyword evidence="4" id="KW-0963">Cytoplasm</keyword>
<comment type="pathway">
    <text evidence="3 4">Sulfur metabolism; hydrogen sulfide biosynthesis; sulfite from sulfate.</text>
</comment>
<name>A0A517P5Y8_9PLAN</name>
<reference evidence="7 8" key="1">
    <citation type="submission" date="2019-02" db="EMBL/GenBank/DDBJ databases">
        <title>Deep-cultivation of Planctomycetes and their phenomic and genomic characterization uncovers novel biology.</title>
        <authorList>
            <person name="Wiegand S."/>
            <person name="Jogler M."/>
            <person name="Boedeker C."/>
            <person name="Pinto D."/>
            <person name="Vollmers J."/>
            <person name="Rivas-Marin E."/>
            <person name="Kohn T."/>
            <person name="Peeters S.H."/>
            <person name="Heuer A."/>
            <person name="Rast P."/>
            <person name="Oberbeckmann S."/>
            <person name="Bunk B."/>
            <person name="Jeske O."/>
            <person name="Meyerdierks A."/>
            <person name="Storesund J.E."/>
            <person name="Kallscheuer N."/>
            <person name="Luecker S."/>
            <person name="Lage O.M."/>
            <person name="Pohl T."/>
            <person name="Merkel B.J."/>
            <person name="Hornburger P."/>
            <person name="Mueller R.-W."/>
            <person name="Bruemmer F."/>
            <person name="Labrenz M."/>
            <person name="Spormann A.M."/>
            <person name="Op den Camp H."/>
            <person name="Overmann J."/>
            <person name="Amann R."/>
            <person name="Jetten M.S.M."/>
            <person name="Mascher T."/>
            <person name="Medema M.H."/>
            <person name="Devos D.P."/>
            <person name="Kaster A.-K."/>
            <person name="Ovreas L."/>
            <person name="Rohde M."/>
            <person name="Galperin M.Y."/>
            <person name="Jogler C."/>
        </authorList>
    </citation>
    <scope>NUCLEOTIDE SEQUENCE [LARGE SCALE GENOMIC DNA]</scope>
    <source>
        <strain evidence="7 8">CA12</strain>
    </source>
</reference>
<dbReference type="InterPro" id="IPR004511">
    <property type="entry name" value="PAPS/APS_Rdtase"/>
</dbReference>
<dbReference type="GO" id="GO:0019379">
    <property type="term" value="P:sulfate assimilation, phosphoadenylyl sulfate reduction by phosphoadenylyl-sulfate reductase (thioredoxin)"/>
    <property type="evidence" value="ECO:0007669"/>
    <property type="project" value="UniProtKB-UniRule"/>
</dbReference>